<dbReference type="Proteomes" id="UP001617907">
    <property type="component" value="Unassembled WGS sequence"/>
</dbReference>
<organism evidence="3 4">
    <name type="scientific">Streptomyces ardesiacus</name>
    <dbReference type="NCBI Taxonomy" id="285564"/>
    <lineage>
        <taxon>Bacteria</taxon>
        <taxon>Bacillati</taxon>
        <taxon>Actinomycetota</taxon>
        <taxon>Actinomycetes</taxon>
        <taxon>Kitasatosporales</taxon>
        <taxon>Streptomycetaceae</taxon>
        <taxon>Streptomyces</taxon>
    </lineage>
</organism>
<name>A0ABW8HCE7_9ACTN</name>
<reference evidence="3 4" key="1">
    <citation type="submission" date="2024-10" db="EMBL/GenBank/DDBJ databases">
        <title>The Natural Products Discovery Center: Release of the First 8490 Sequenced Strains for Exploring Actinobacteria Biosynthetic Diversity.</title>
        <authorList>
            <person name="Kalkreuter E."/>
            <person name="Kautsar S.A."/>
            <person name="Yang D."/>
            <person name="Bader C.D."/>
            <person name="Teijaro C.N."/>
            <person name="Fluegel L."/>
            <person name="Davis C.M."/>
            <person name="Simpson J.R."/>
            <person name="Lauterbach L."/>
            <person name="Steele A.D."/>
            <person name="Gui C."/>
            <person name="Meng S."/>
            <person name="Li G."/>
            <person name="Viehrig K."/>
            <person name="Ye F."/>
            <person name="Su P."/>
            <person name="Kiefer A.F."/>
            <person name="Nichols A."/>
            <person name="Cepeda A.J."/>
            <person name="Yan W."/>
            <person name="Fan B."/>
            <person name="Jiang Y."/>
            <person name="Adhikari A."/>
            <person name="Zheng C.-J."/>
            <person name="Schuster L."/>
            <person name="Cowan T.M."/>
            <person name="Smanski M.J."/>
            <person name="Chevrette M.G."/>
            <person name="De Carvalho L.P.S."/>
            <person name="Shen B."/>
        </authorList>
    </citation>
    <scope>NUCLEOTIDE SEQUENCE [LARGE SCALE GENOMIC DNA]</scope>
    <source>
        <strain evidence="3 4">NPDC093086</strain>
    </source>
</reference>
<feature type="compositionally biased region" description="Basic and acidic residues" evidence="1">
    <location>
        <begin position="194"/>
        <end position="218"/>
    </location>
</feature>
<comment type="caution">
    <text evidence="3">The sequence shown here is derived from an EMBL/GenBank/DDBJ whole genome shotgun (WGS) entry which is preliminary data.</text>
</comment>
<evidence type="ECO:0008006" key="5">
    <source>
        <dbReference type="Google" id="ProtNLM"/>
    </source>
</evidence>
<feature type="region of interest" description="Disordered" evidence="1">
    <location>
        <begin position="145"/>
        <end position="406"/>
    </location>
</feature>
<feature type="compositionally biased region" description="Gly residues" evidence="1">
    <location>
        <begin position="302"/>
        <end position="318"/>
    </location>
</feature>
<gene>
    <name evidence="3" type="ORF">ACIQFM_16690</name>
</gene>
<feature type="transmembrane region" description="Helical" evidence="2">
    <location>
        <begin position="120"/>
        <end position="143"/>
    </location>
</feature>
<evidence type="ECO:0000313" key="3">
    <source>
        <dbReference type="EMBL" id="MFJ6037882.1"/>
    </source>
</evidence>
<keyword evidence="2" id="KW-0812">Transmembrane</keyword>
<keyword evidence="4" id="KW-1185">Reference proteome</keyword>
<feature type="compositionally biased region" description="Low complexity" evidence="1">
    <location>
        <begin position="392"/>
        <end position="406"/>
    </location>
</feature>
<feature type="compositionally biased region" description="Gly residues" evidence="1">
    <location>
        <begin position="177"/>
        <end position="192"/>
    </location>
</feature>
<keyword evidence="2" id="KW-1133">Transmembrane helix</keyword>
<feature type="compositionally biased region" description="Low complexity" evidence="1">
    <location>
        <begin position="319"/>
        <end position="328"/>
    </location>
</feature>
<evidence type="ECO:0000313" key="4">
    <source>
        <dbReference type="Proteomes" id="UP001617907"/>
    </source>
</evidence>
<evidence type="ECO:0000256" key="1">
    <source>
        <dbReference type="SAM" id="MobiDB-lite"/>
    </source>
</evidence>
<proteinExistence type="predicted"/>
<sequence>MADEQDEWLDRETAEILLRGEPLEALEGTDPAARDRAGRLVAALGALAVPPAPTGEELPGEASALAAFRKVRAERADAAAGARAALGRGTATGASDAGLVRIGPPGDGTRRARWSRPLRFGLAAALTVGMVGGVAVAAGTGVLPTPFDGTDPEPAATVSAAASPDRPSAPPSPLDGVQGGAESGAPSGGPGGETARDGDGTEDRGADGRDRDGSEGRRSNLAASCRKVRAGQQLDAAHRRALKEAAGGASRVGKYCGNLLAGTPAGTGTRDGADHGDSGAATHEGELRKDTGEGQDGKGDNGKGNSGNSGNGNKGGKGNKSNSGSSGNTVDKGNKGGKGNGGQGNQDDDGDDGGNGNGDDDDADIAPPAHGPSRPHGPHAPSSHEPRPQQPAPAYAPRAASSTTAA</sequence>
<feature type="compositionally biased region" description="Acidic residues" evidence="1">
    <location>
        <begin position="346"/>
        <end position="364"/>
    </location>
</feature>
<feature type="compositionally biased region" description="Basic and acidic residues" evidence="1">
    <location>
        <begin position="271"/>
        <end position="301"/>
    </location>
</feature>
<evidence type="ECO:0000256" key="2">
    <source>
        <dbReference type="SAM" id="Phobius"/>
    </source>
</evidence>
<keyword evidence="2" id="KW-0472">Membrane</keyword>
<dbReference type="EMBL" id="JBIVPC010000008">
    <property type="protein sequence ID" value="MFJ6037882.1"/>
    <property type="molecule type" value="Genomic_DNA"/>
</dbReference>
<dbReference type="RefSeq" id="WP_350889410.1">
    <property type="nucleotide sequence ID" value="NZ_JBEOTR010000001.1"/>
</dbReference>
<accession>A0ABW8HCE7</accession>
<protein>
    <recommendedName>
        <fullName evidence="5">Extensin</fullName>
    </recommendedName>
</protein>